<name>A0A699H809_TANCI</name>
<accession>A0A699H809</accession>
<gene>
    <name evidence="2" type="ORF">Tci_339458</name>
</gene>
<sequence>MSSSTHPIILYDSDIEDGFSSTNIPNYTPASPNSSPASPGNTFSNPLENLTQNILAALAISPFYDDLYMKVMQAYNAELPIQTPIAPSPSPVLSSQFDPQDFSLPNEIMPPQKRAHFLSHSSADLAAPPHIFETKESSHKTHLERHEEHIETIQNHLNELPLSALRKWKIR</sequence>
<proteinExistence type="predicted"/>
<evidence type="ECO:0000256" key="1">
    <source>
        <dbReference type="SAM" id="MobiDB-lite"/>
    </source>
</evidence>
<dbReference type="AlphaFoldDB" id="A0A699H809"/>
<comment type="caution">
    <text evidence="2">The sequence shown here is derived from an EMBL/GenBank/DDBJ whole genome shotgun (WGS) entry which is preliminary data.</text>
</comment>
<evidence type="ECO:0000313" key="2">
    <source>
        <dbReference type="EMBL" id="GEX67483.1"/>
    </source>
</evidence>
<feature type="compositionally biased region" description="Low complexity" evidence="1">
    <location>
        <begin position="29"/>
        <end position="39"/>
    </location>
</feature>
<protein>
    <recommendedName>
        <fullName evidence="3">Reverse transcriptase domain-containing protein</fullName>
    </recommendedName>
</protein>
<reference evidence="2" key="1">
    <citation type="journal article" date="2019" name="Sci. Rep.">
        <title>Draft genome of Tanacetum cinerariifolium, the natural source of mosquito coil.</title>
        <authorList>
            <person name="Yamashiro T."/>
            <person name="Shiraishi A."/>
            <person name="Satake H."/>
            <person name="Nakayama K."/>
        </authorList>
    </citation>
    <scope>NUCLEOTIDE SEQUENCE</scope>
</reference>
<organism evidence="2">
    <name type="scientific">Tanacetum cinerariifolium</name>
    <name type="common">Dalmatian daisy</name>
    <name type="synonym">Chrysanthemum cinerariifolium</name>
    <dbReference type="NCBI Taxonomy" id="118510"/>
    <lineage>
        <taxon>Eukaryota</taxon>
        <taxon>Viridiplantae</taxon>
        <taxon>Streptophyta</taxon>
        <taxon>Embryophyta</taxon>
        <taxon>Tracheophyta</taxon>
        <taxon>Spermatophyta</taxon>
        <taxon>Magnoliopsida</taxon>
        <taxon>eudicotyledons</taxon>
        <taxon>Gunneridae</taxon>
        <taxon>Pentapetalae</taxon>
        <taxon>asterids</taxon>
        <taxon>campanulids</taxon>
        <taxon>Asterales</taxon>
        <taxon>Asteraceae</taxon>
        <taxon>Asteroideae</taxon>
        <taxon>Anthemideae</taxon>
        <taxon>Anthemidinae</taxon>
        <taxon>Tanacetum</taxon>
    </lineage>
</organism>
<feature type="region of interest" description="Disordered" evidence="1">
    <location>
        <begin position="21"/>
        <end position="44"/>
    </location>
</feature>
<dbReference type="EMBL" id="BKCJ010122812">
    <property type="protein sequence ID" value="GEX67483.1"/>
    <property type="molecule type" value="Genomic_DNA"/>
</dbReference>
<evidence type="ECO:0008006" key="3">
    <source>
        <dbReference type="Google" id="ProtNLM"/>
    </source>
</evidence>